<dbReference type="PANTHER" id="PTHR16099:SF5">
    <property type="entry name" value="NUCLEOTIDE TRIPHOSPHATE DIPHOSPHATASE NUDT15"/>
    <property type="match status" value="1"/>
</dbReference>
<dbReference type="PROSITE" id="PS00893">
    <property type="entry name" value="NUDIX_BOX"/>
    <property type="match status" value="1"/>
</dbReference>
<name>A0A0D2FZY7_9EURO</name>
<comment type="similarity">
    <text evidence="2">Belongs to the Nudix hydrolase family.</text>
</comment>
<accession>A0A0D2FZY7</accession>
<sequence>MSSTSTPPQPRPLLASSVPRVGIAVFILHPTSTPAPSPSHLYSQHARPYKFLLGKRLGSHGAETWALPGGHLEFGENFSECAARETLEETGLILDDESISFLTATNDLMPLEPTTSTNKSATPQGQGQAPSGTVRGKHYITIFMTARVKAGTWTVMEKGQQQYDGNGSPNMPEAKLLEPNKCAGWEWVSWEDLVRWARPQLQFENDRNSKAFTNDAEGGEGEIRPLFSPMLDLLTQRPGVVPRL</sequence>
<evidence type="ECO:0000259" key="4">
    <source>
        <dbReference type="PROSITE" id="PS51462"/>
    </source>
</evidence>
<dbReference type="PRINTS" id="PR00502">
    <property type="entry name" value="NUDIXFAMILY"/>
</dbReference>
<organism evidence="5 6">
    <name type="scientific">Rhinocladiella mackenziei CBS 650.93</name>
    <dbReference type="NCBI Taxonomy" id="1442369"/>
    <lineage>
        <taxon>Eukaryota</taxon>
        <taxon>Fungi</taxon>
        <taxon>Dikarya</taxon>
        <taxon>Ascomycota</taxon>
        <taxon>Pezizomycotina</taxon>
        <taxon>Eurotiomycetes</taxon>
        <taxon>Chaetothyriomycetidae</taxon>
        <taxon>Chaetothyriales</taxon>
        <taxon>Herpotrichiellaceae</taxon>
        <taxon>Rhinocladiella</taxon>
    </lineage>
</organism>
<dbReference type="Gene3D" id="3.90.79.10">
    <property type="entry name" value="Nucleoside Triphosphate Pyrophosphohydrolase"/>
    <property type="match status" value="1"/>
</dbReference>
<dbReference type="STRING" id="1442369.A0A0D2FZY7"/>
<dbReference type="GO" id="GO:0005829">
    <property type="term" value="C:cytosol"/>
    <property type="evidence" value="ECO:0007669"/>
    <property type="project" value="TreeGrafter"/>
</dbReference>
<dbReference type="PANTHER" id="PTHR16099">
    <property type="entry name" value="8-OXO-DGTP DIPHOSPHATES NUDT15"/>
    <property type="match status" value="1"/>
</dbReference>
<feature type="compositionally biased region" description="Polar residues" evidence="3">
    <location>
        <begin position="113"/>
        <end position="131"/>
    </location>
</feature>
<dbReference type="GO" id="GO:0035539">
    <property type="term" value="F:8-oxo-7,8-dihydrodeoxyguanosine triphosphate pyrophosphatase activity"/>
    <property type="evidence" value="ECO:0007669"/>
    <property type="project" value="TreeGrafter"/>
</dbReference>
<dbReference type="RefSeq" id="XP_013275013.1">
    <property type="nucleotide sequence ID" value="XM_013419559.1"/>
</dbReference>
<feature type="region of interest" description="Disordered" evidence="3">
    <location>
        <begin position="110"/>
        <end position="133"/>
    </location>
</feature>
<evidence type="ECO:0000256" key="3">
    <source>
        <dbReference type="SAM" id="MobiDB-lite"/>
    </source>
</evidence>
<dbReference type="Pfam" id="PF00293">
    <property type="entry name" value="NUDIX"/>
    <property type="match status" value="1"/>
</dbReference>
<evidence type="ECO:0000256" key="1">
    <source>
        <dbReference type="ARBA" id="ARBA00022801"/>
    </source>
</evidence>
<dbReference type="CDD" id="cd04678">
    <property type="entry name" value="NUDIX_MTH2_Nudt15"/>
    <property type="match status" value="1"/>
</dbReference>
<dbReference type="AlphaFoldDB" id="A0A0D2FZY7"/>
<protein>
    <recommendedName>
        <fullName evidence="4">Nudix hydrolase domain-containing protein</fullName>
    </recommendedName>
</protein>
<dbReference type="EMBL" id="KN847476">
    <property type="protein sequence ID" value="KIX07877.1"/>
    <property type="molecule type" value="Genomic_DNA"/>
</dbReference>
<dbReference type="InterPro" id="IPR020476">
    <property type="entry name" value="Nudix_hydrolase"/>
</dbReference>
<dbReference type="InterPro" id="IPR020084">
    <property type="entry name" value="NUDIX_hydrolase_CS"/>
</dbReference>
<dbReference type="OrthoDB" id="447842at2759"/>
<evidence type="ECO:0000313" key="6">
    <source>
        <dbReference type="Proteomes" id="UP000053617"/>
    </source>
</evidence>
<keyword evidence="1 2" id="KW-0378">Hydrolase</keyword>
<reference evidence="5 6" key="1">
    <citation type="submission" date="2015-01" db="EMBL/GenBank/DDBJ databases">
        <title>The Genome Sequence of Rhinocladiella mackenzie CBS 650.93.</title>
        <authorList>
            <consortium name="The Broad Institute Genomics Platform"/>
            <person name="Cuomo C."/>
            <person name="de Hoog S."/>
            <person name="Gorbushina A."/>
            <person name="Stielow B."/>
            <person name="Teixiera M."/>
            <person name="Abouelleil A."/>
            <person name="Chapman S.B."/>
            <person name="Priest M."/>
            <person name="Young S.K."/>
            <person name="Wortman J."/>
            <person name="Nusbaum C."/>
            <person name="Birren B."/>
        </authorList>
    </citation>
    <scope>NUCLEOTIDE SEQUENCE [LARGE SCALE GENOMIC DNA]</scope>
    <source>
        <strain evidence="5 6">CBS 650.93</strain>
    </source>
</reference>
<evidence type="ECO:0000256" key="2">
    <source>
        <dbReference type="RuleBase" id="RU003476"/>
    </source>
</evidence>
<dbReference type="PROSITE" id="PS51462">
    <property type="entry name" value="NUDIX"/>
    <property type="match status" value="1"/>
</dbReference>
<evidence type="ECO:0000313" key="5">
    <source>
        <dbReference type="EMBL" id="KIX07877.1"/>
    </source>
</evidence>
<keyword evidence="6" id="KW-1185">Reference proteome</keyword>
<dbReference type="InterPro" id="IPR000086">
    <property type="entry name" value="NUDIX_hydrolase_dom"/>
</dbReference>
<dbReference type="VEuPathDB" id="FungiDB:Z518_02531"/>
<dbReference type="GO" id="GO:0006203">
    <property type="term" value="P:dGTP catabolic process"/>
    <property type="evidence" value="ECO:0007669"/>
    <property type="project" value="TreeGrafter"/>
</dbReference>
<gene>
    <name evidence="5" type="ORF">Z518_02531</name>
</gene>
<dbReference type="SUPFAM" id="SSF55811">
    <property type="entry name" value="Nudix"/>
    <property type="match status" value="1"/>
</dbReference>
<dbReference type="GeneID" id="25290602"/>
<feature type="domain" description="Nudix hydrolase" evidence="4">
    <location>
        <begin position="18"/>
        <end position="214"/>
    </location>
</feature>
<dbReference type="HOGENOM" id="CLU_037162_9_0_1"/>
<dbReference type="Proteomes" id="UP000053617">
    <property type="component" value="Unassembled WGS sequence"/>
</dbReference>
<proteinExistence type="inferred from homology"/>
<dbReference type="InterPro" id="IPR015797">
    <property type="entry name" value="NUDIX_hydrolase-like_dom_sf"/>
</dbReference>